<dbReference type="GO" id="GO:0006744">
    <property type="term" value="P:ubiquinone biosynthetic process"/>
    <property type="evidence" value="ECO:0007669"/>
    <property type="project" value="UniProtKB-KW"/>
</dbReference>
<feature type="domain" description="COQ9 C-terminal" evidence="7">
    <location>
        <begin position="116"/>
        <end position="183"/>
    </location>
</feature>
<dbReference type="PATRIC" id="fig|1359163.3.peg.919"/>
<evidence type="ECO:0000256" key="4">
    <source>
        <dbReference type="ARBA" id="ARBA00022946"/>
    </source>
</evidence>
<comment type="function">
    <text evidence="6">Membrane-associated protein that warps the membrane surface to access and bind aromatic isoprenes with high specificity, including ubiquinone (CoQ) isoprene intermediates and presents them directly to COQ7, therefore facilitating the COQ7-mediated hydroxylase step. Participates in the biosynthesis of coenzyme Q, also named ubiquinone, an essential lipid-soluble electron transporter for aerobic cellular respiration.</text>
</comment>
<dbReference type="Pfam" id="PF08511">
    <property type="entry name" value="COQ9"/>
    <property type="match status" value="1"/>
</dbReference>
<keyword evidence="3" id="KW-0831">Ubiquinone biosynthesis</keyword>
<comment type="pathway">
    <text evidence="1">Cofactor biosynthesis; ubiquinone biosynthesis.</text>
</comment>
<dbReference type="Gene3D" id="1.10.357.10">
    <property type="entry name" value="Tetracycline Repressor, domain 2"/>
    <property type="match status" value="1"/>
</dbReference>
<dbReference type="GO" id="GO:0008289">
    <property type="term" value="F:lipid binding"/>
    <property type="evidence" value="ECO:0007669"/>
    <property type="project" value="UniProtKB-KW"/>
</dbReference>
<evidence type="ECO:0000256" key="5">
    <source>
        <dbReference type="ARBA" id="ARBA00023121"/>
    </source>
</evidence>
<organism evidence="8 9">
    <name type="scientific">Candidatus Neoehrlichia procyonis str. RAC413</name>
    <dbReference type="NCBI Taxonomy" id="1359163"/>
    <lineage>
        <taxon>Bacteria</taxon>
        <taxon>Pseudomonadati</taxon>
        <taxon>Pseudomonadota</taxon>
        <taxon>Alphaproteobacteria</taxon>
        <taxon>Rickettsiales</taxon>
        <taxon>Anaplasmataceae</taxon>
        <taxon>Candidatus Neoehrlichia</taxon>
    </lineage>
</organism>
<accession>A0A0F3NNE8</accession>
<dbReference type="STRING" id="1359163.NLO413_0946"/>
<protein>
    <submittedName>
        <fullName evidence="8">COQ9 family protein</fullName>
    </submittedName>
</protein>
<evidence type="ECO:0000256" key="1">
    <source>
        <dbReference type="ARBA" id="ARBA00004749"/>
    </source>
</evidence>
<keyword evidence="5" id="KW-0446">Lipid-binding</keyword>
<evidence type="ECO:0000256" key="6">
    <source>
        <dbReference type="ARBA" id="ARBA00058104"/>
    </source>
</evidence>
<evidence type="ECO:0000256" key="2">
    <source>
        <dbReference type="ARBA" id="ARBA00010766"/>
    </source>
</evidence>
<evidence type="ECO:0000313" key="9">
    <source>
        <dbReference type="Proteomes" id="UP000033562"/>
    </source>
</evidence>
<dbReference type="NCBIfam" id="TIGR02396">
    <property type="entry name" value="diverge_rpsU"/>
    <property type="match status" value="1"/>
</dbReference>
<reference evidence="8 9" key="1">
    <citation type="submission" date="2015-02" db="EMBL/GenBank/DDBJ databases">
        <title>Genome Sequencing of Rickettsiales.</title>
        <authorList>
            <person name="Daugherty S.C."/>
            <person name="Su Q."/>
            <person name="Abolude K."/>
            <person name="Beier-Sexton M."/>
            <person name="Carlyon J.A."/>
            <person name="Carter R."/>
            <person name="Day N.P."/>
            <person name="Dumler S.J."/>
            <person name="Dyachenko V."/>
            <person name="Godinez A."/>
            <person name="Kurtti T.J."/>
            <person name="Lichay M."/>
            <person name="Mullins K.E."/>
            <person name="Ott S."/>
            <person name="Pappas-Brown V."/>
            <person name="Paris D.H."/>
            <person name="Patel P."/>
            <person name="Richards A.L."/>
            <person name="Sadzewicz L."/>
            <person name="Sears K."/>
            <person name="Seidman D."/>
            <person name="Sengamalay N."/>
            <person name="Stenos J."/>
            <person name="Tallon L.J."/>
            <person name="Vincent G."/>
            <person name="Fraser C.M."/>
            <person name="Munderloh U."/>
            <person name="Dunning-Hotopp J.C."/>
        </authorList>
    </citation>
    <scope>NUCLEOTIDE SEQUENCE [LARGE SCALE GENOMIC DNA]</scope>
    <source>
        <strain evidence="8 9">RAC413</strain>
    </source>
</reference>
<evidence type="ECO:0000256" key="3">
    <source>
        <dbReference type="ARBA" id="ARBA00022688"/>
    </source>
</evidence>
<comment type="caution">
    <text evidence="8">The sequence shown here is derived from an EMBL/GenBank/DDBJ whole genome shotgun (WGS) entry which is preliminary data.</text>
</comment>
<sequence length="205" mass="24105">MEDISLINNTTIALIPFYGVNDNTLLKACIQLNLHNSFCKFPNGINDVITYMHTELEKFIAFNFHNTNNITNFKTHEKIKHCINLCLLYYETLPNFRELIKSILRFFSVPKNTCFATQCIFKISNNIWYISGDLSTDFNYYTKRLTLSAIYISTLVYFTNDLSENHTKTLSFLDKHINNILAFHKFKSCIKNIFYTDNNIFHVKF</sequence>
<dbReference type="OrthoDB" id="7201143at2"/>
<keyword evidence="4" id="KW-0809">Transit peptide</keyword>
<comment type="similarity">
    <text evidence="2">Belongs to the COQ9 family.</text>
</comment>
<dbReference type="InterPro" id="IPR013718">
    <property type="entry name" value="COQ9_C"/>
</dbReference>
<gene>
    <name evidence="8" type="ORF">NLO413_0946</name>
</gene>
<dbReference type="EMBL" id="LANX01000001">
    <property type="protein sequence ID" value="KJV69553.1"/>
    <property type="molecule type" value="Genomic_DNA"/>
</dbReference>
<dbReference type="PANTHER" id="PTHR21427">
    <property type="entry name" value="UBIQUINONE BIOSYNTHESIS PROTEIN COQ9, MITOCHONDRIAL"/>
    <property type="match status" value="1"/>
</dbReference>
<proteinExistence type="inferred from homology"/>
<name>A0A0F3NNE8_9RICK</name>
<evidence type="ECO:0000313" key="8">
    <source>
        <dbReference type="EMBL" id="KJV69553.1"/>
    </source>
</evidence>
<evidence type="ECO:0000259" key="7">
    <source>
        <dbReference type="Pfam" id="PF08511"/>
    </source>
</evidence>
<keyword evidence="9" id="KW-1185">Reference proteome</keyword>
<dbReference type="Proteomes" id="UP000033562">
    <property type="component" value="Unassembled WGS sequence"/>
</dbReference>
<dbReference type="RefSeq" id="WP_045809234.1">
    <property type="nucleotide sequence ID" value="NZ_LANX01000001.1"/>
</dbReference>
<dbReference type="AlphaFoldDB" id="A0A0F3NNE8"/>
<dbReference type="InterPro" id="IPR012762">
    <property type="entry name" value="Ubiq_biosynth_COQ9"/>
</dbReference>
<dbReference type="PANTHER" id="PTHR21427:SF19">
    <property type="entry name" value="UBIQUINONE BIOSYNTHESIS PROTEIN COQ9, MITOCHONDRIAL"/>
    <property type="match status" value="1"/>
</dbReference>